<protein>
    <submittedName>
        <fullName evidence="1">Uncharacterized protein</fullName>
    </submittedName>
</protein>
<organism evidence="1 2">
    <name type="scientific">Mytilus coruscus</name>
    <name type="common">Sea mussel</name>
    <dbReference type="NCBI Taxonomy" id="42192"/>
    <lineage>
        <taxon>Eukaryota</taxon>
        <taxon>Metazoa</taxon>
        <taxon>Spiralia</taxon>
        <taxon>Lophotrochozoa</taxon>
        <taxon>Mollusca</taxon>
        <taxon>Bivalvia</taxon>
        <taxon>Autobranchia</taxon>
        <taxon>Pteriomorphia</taxon>
        <taxon>Mytilida</taxon>
        <taxon>Mytiloidea</taxon>
        <taxon>Mytilidae</taxon>
        <taxon>Mytilinae</taxon>
        <taxon>Mytilus</taxon>
    </lineage>
</organism>
<accession>A0A6J8AVZ2</accession>
<keyword evidence="2" id="KW-1185">Reference proteome</keyword>
<reference evidence="1 2" key="1">
    <citation type="submission" date="2020-06" db="EMBL/GenBank/DDBJ databases">
        <authorList>
            <person name="Li R."/>
            <person name="Bekaert M."/>
        </authorList>
    </citation>
    <scope>NUCLEOTIDE SEQUENCE [LARGE SCALE GENOMIC DNA]</scope>
    <source>
        <strain evidence="2">wild</strain>
    </source>
</reference>
<dbReference type="EMBL" id="CACVKT020002094">
    <property type="protein sequence ID" value="CAC5374934.1"/>
    <property type="molecule type" value="Genomic_DNA"/>
</dbReference>
<evidence type="ECO:0000313" key="1">
    <source>
        <dbReference type="EMBL" id="CAC5374934.1"/>
    </source>
</evidence>
<dbReference type="Proteomes" id="UP000507470">
    <property type="component" value="Unassembled WGS sequence"/>
</dbReference>
<proteinExistence type="predicted"/>
<sequence>MWETRAHEQGLPKQPEFGKLKQADVKGHTLAKILDPDRNYPWDKGNANLACNIKSAKTEVIPAGHEKIIELVAKGRGEIMTTNYVGIIESKLKQTNEKPVLLVRSLVTSQNLIVPLRVANFSSEDVTTNYKNTTLGIFSTIDEDFDKDMGVCGAVNRSAVLYWQQEHN</sequence>
<dbReference type="AlphaFoldDB" id="A0A6J8AVZ2"/>
<name>A0A6J8AVZ2_MYTCO</name>
<gene>
    <name evidence="1" type="ORF">MCOR_12145</name>
</gene>
<evidence type="ECO:0000313" key="2">
    <source>
        <dbReference type="Proteomes" id="UP000507470"/>
    </source>
</evidence>
<dbReference type="OrthoDB" id="6156608at2759"/>